<dbReference type="EMBL" id="CM046395">
    <property type="protein sequence ID" value="KAI8541623.1"/>
    <property type="molecule type" value="Genomic_DNA"/>
</dbReference>
<dbReference type="Proteomes" id="UP001062846">
    <property type="component" value="Chromosome 8"/>
</dbReference>
<protein>
    <submittedName>
        <fullName evidence="1">Uncharacterized protein</fullName>
    </submittedName>
</protein>
<gene>
    <name evidence="1" type="ORF">RHMOL_Rhmol08G0076500</name>
</gene>
<sequence>MANTYLSDHIFRSIPCTSRRLNHTGISLSPPNNSKAKSVTVKTGQKPKWVVRLSLVEQNIQPKKSTTVDVERLVGFLYEDLPHLFDDQGIDRTAYDERVKFRDPITKHDSISGYLFNIALLKKLFRPDFQLHWVKQTGPFDITTRWTMVMTFALLPWKPELVFTGTSIMGINPETGKFCSHVDFWDSITNNNYFSSEGLMDVIKQLRIYKTPNLDSPKYQILKRTANYEVRKYTPFVVVETDGDKLSGSAGFNAVTGYIFGKNSTKEKIPMTTPVFTQAVDSEMSKISIQVVLPSEKEMTSLPAPDEEKAKLRKVEGGIAAVSKFSGKPTEDVVREKEKSLRSSLIKDGLRPETGCLLARYNDPGRTKSFMMKKKEKMQRSTPLFCFLVFALWLVVANGSEPTPKIGIYELKTGDFSVKFTTWGARIVSLVVPDKNGKLEDIVLGYDSAMDYLNDTTYFGATVGRVANRIGGAQFTLNGIHYKLDPNDGKNTLHGGSKGYGRVVWKVRKYHNEGPSPYITFGYHSYDGEEGFPGDLHASVTYTLSGLNLAVEMKANDIDKATPVNLAHHSYWNLGGHNSGDILSNVIQIFGSHITPVNDNLVPTGKITSVKGTPYDFLQPASIASKINKLSKIKNLPNGYDINYALDGGSSKNLKTAAIVYDKKSGRVMEVLTNQPGLQFYTGNYLDNVKGKGGFLYQPHAGLCLETQGFPDAVNHPNFPSQIVTPGNTTSNKKAKKEECSTETTTPSSGADPTVALLEMAASVSQSPVKAREGDDTVCEAHTPVSMDIQPCGVGDGQIRADLTANNGGRRPDRRERERGQTCSGDQHRYALAVDISEREREREAPQARPPASPGLARSVAGGGTGEEDAVAAGCGFERFSSPLFRKSPFAEAAGDTLIILFPRFCLLGRKLEDIVLGYDSAMDYLNDKTYFGATVGRVANRIGGAQFTLNGTHYKLDANDGKNALHGGSKGYGCVVWKVRKYHNEGPSPYITFGYHSNDGEEGFPGDLHASVTYTLSGLNLAVEMKANDIDKATPVNLAHHSYWNLGGHNSGDILSNELQIFGSHITPVDENLIPTGKLMSVEGTPYDFLQPASIASKIKNLPTGYDINYALDGGSSEKLMTAAIVYDQKSGRVMEVLTNQPGLQFYTGNYLDNVKGKGGFLYQPHAGLCLETQGFPDAVNHPNFPSQIVTPGNTYVHGMLFKFSTRG</sequence>
<reference evidence="1" key="1">
    <citation type="submission" date="2022-02" db="EMBL/GenBank/DDBJ databases">
        <title>Plant Genome Project.</title>
        <authorList>
            <person name="Zhang R.-G."/>
        </authorList>
    </citation>
    <scope>NUCLEOTIDE SEQUENCE</scope>
    <source>
        <strain evidence="1">AT1</strain>
    </source>
</reference>
<organism evidence="1 2">
    <name type="scientific">Rhododendron molle</name>
    <name type="common">Chinese azalea</name>
    <name type="synonym">Azalea mollis</name>
    <dbReference type="NCBI Taxonomy" id="49168"/>
    <lineage>
        <taxon>Eukaryota</taxon>
        <taxon>Viridiplantae</taxon>
        <taxon>Streptophyta</taxon>
        <taxon>Embryophyta</taxon>
        <taxon>Tracheophyta</taxon>
        <taxon>Spermatophyta</taxon>
        <taxon>Magnoliopsida</taxon>
        <taxon>eudicotyledons</taxon>
        <taxon>Gunneridae</taxon>
        <taxon>Pentapetalae</taxon>
        <taxon>asterids</taxon>
        <taxon>Ericales</taxon>
        <taxon>Ericaceae</taxon>
        <taxon>Ericoideae</taxon>
        <taxon>Rhodoreae</taxon>
        <taxon>Rhododendron</taxon>
    </lineage>
</organism>
<evidence type="ECO:0000313" key="1">
    <source>
        <dbReference type="EMBL" id="KAI8541623.1"/>
    </source>
</evidence>
<name>A0ACC0MKP6_RHOML</name>
<evidence type="ECO:0000313" key="2">
    <source>
        <dbReference type="Proteomes" id="UP001062846"/>
    </source>
</evidence>
<proteinExistence type="predicted"/>
<keyword evidence="2" id="KW-1185">Reference proteome</keyword>
<comment type="caution">
    <text evidence="1">The sequence shown here is derived from an EMBL/GenBank/DDBJ whole genome shotgun (WGS) entry which is preliminary data.</text>
</comment>
<accession>A0ACC0MKP6</accession>